<dbReference type="OrthoDB" id="2935851at2"/>
<dbReference type="AlphaFoldDB" id="A0A1I0EAA6"/>
<sequence>MNIDFKGDYKAKLNEIIDGLYENKSGMSRNQRIWAVQYYTDEYVRQTGERPESGALDRLATLILDDEIADKDRMKMRNNEYPIMSDDQQERRDREVASIKWAEEVGVDGKDHRPKTSKTVRSRERRFMSYREFTKVQPVITYNLREI</sequence>
<evidence type="ECO:0000313" key="2">
    <source>
        <dbReference type="Proteomes" id="UP000198618"/>
    </source>
</evidence>
<reference evidence="1 2" key="1">
    <citation type="submission" date="2016-10" db="EMBL/GenBank/DDBJ databases">
        <authorList>
            <person name="de Groot N.N."/>
        </authorList>
    </citation>
    <scope>NUCLEOTIDE SEQUENCE [LARGE SCALE GENOMIC DNA]</scope>
    <source>
        <strain evidence="1 2">IBRC-M 10780</strain>
    </source>
</reference>
<dbReference type="STRING" id="930131.SAMN05216389_1118"/>
<gene>
    <name evidence="1" type="ORF">SAMN05216389_1118</name>
</gene>
<keyword evidence="2" id="KW-1185">Reference proteome</keyword>
<dbReference type="RefSeq" id="WP_090870293.1">
    <property type="nucleotide sequence ID" value="NZ_FOHE01000011.1"/>
</dbReference>
<organism evidence="1 2">
    <name type="scientific">Oceanobacillus limi</name>
    <dbReference type="NCBI Taxonomy" id="930131"/>
    <lineage>
        <taxon>Bacteria</taxon>
        <taxon>Bacillati</taxon>
        <taxon>Bacillota</taxon>
        <taxon>Bacilli</taxon>
        <taxon>Bacillales</taxon>
        <taxon>Bacillaceae</taxon>
        <taxon>Oceanobacillus</taxon>
    </lineage>
</organism>
<dbReference type="Proteomes" id="UP000198618">
    <property type="component" value="Unassembled WGS sequence"/>
</dbReference>
<dbReference type="EMBL" id="FOHE01000011">
    <property type="protein sequence ID" value="SET42133.1"/>
    <property type="molecule type" value="Genomic_DNA"/>
</dbReference>
<accession>A0A1I0EAA6</accession>
<proteinExistence type="predicted"/>
<evidence type="ECO:0000313" key="1">
    <source>
        <dbReference type="EMBL" id="SET42133.1"/>
    </source>
</evidence>
<name>A0A1I0EAA6_9BACI</name>
<protein>
    <submittedName>
        <fullName evidence="1">Uncharacterized protein</fullName>
    </submittedName>
</protein>